<gene>
    <name evidence="2" type="ORF">B0T45_03595</name>
</gene>
<dbReference type="InterPro" id="IPR010610">
    <property type="entry name" value="EryCIII-like_C"/>
</dbReference>
<dbReference type="GO" id="GO:0016757">
    <property type="term" value="F:glycosyltransferase activity"/>
    <property type="evidence" value="ECO:0007669"/>
    <property type="project" value="TreeGrafter"/>
</dbReference>
<evidence type="ECO:0000259" key="1">
    <source>
        <dbReference type="Pfam" id="PF06722"/>
    </source>
</evidence>
<dbReference type="AlphaFoldDB" id="A0A1W0D7S7"/>
<dbReference type="PANTHER" id="PTHR21015:SF22">
    <property type="entry name" value="GLYCOSYLTRANSFERASE"/>
    <property type="match status" value="1"/>
</dbReference>
<proteinExistence type="predicted"/>
<dbReference type="Pfam" id="PF06722">
    <property type="entry name" value="EryCIII-like_C"/>
    <property type="match status" value="1"/>
</dbReference>
<sequence>MNPRKQKILFVGEAVTLAHVARPYTLAAALPASDYDIHLAAAPRFDYLYQRQDIHYHPLLTKSCEDFLHAVDNGKALYRREEIIAYAEEELRLIERLDPDIIVGDFRHSLGISAALSGKPLINLINAYWSPHRRPEPLPVPELAKINLHRLPVMTPLMRWITPLATRLLARSLNRARAHYGLAPFANCFEAWSHGDQVLYYDSPELVPLGPLPAHHHYLGPVTWSPGGPLPDWWPQLQDRPTIYLSLGSSGNLALLPTLIDQLLGEGLQVIASTGRRQRLPQRSGLFSADFLPGEAAAARADLVICNGGSPTSYQALQQGRPVIGIPSNMDQLLAMRHIEAYGAGVMLRRHHIETGRLPPLLRRMLSKPSYRQRAQQLAWHFAATRPHLTFRQVLQQFDIQSPAQAKPGSNKERIMP</sequence>
<comment type="caution">
    <text evidence="2">The sequence shown here is derived from an EMBL/GenBank/DDBJ whole genome shotgun (WGS) entry which is preliminary data.</text>
</comment>
<dbReference type="SUPFAM" id="SSF53756">
    <property type="entry name" value="UDP-Glycosyltransferase/glycogen phosphorylase"/>
    <property type="match status" value="1"/>
</dbReference>
<evidence type="ECO:0000313" key="3">
    <source>
        <dbReference type="Proteomes" id="UP000192721"/>
    </source>
</evidence>
<organism evidence="2 3">
    <name type="scientific">Chromobacterium haemolyticum</name>
    <dbReference type="NCBI Taxonomy" id="394935"/>
    <lineage>
        <taxon>Bacteria</taxon>
        <taxon>Pseudomonadati</taxon>
        <taxon>Pseudomonadota</taxon>
        <taxon>Betaproteobacteria</taxon>
        <taxon>Neisseriales</taxon>
        <taxon>Chromobacteriaceae</taxon>
        <taxon>Chromobacterium</taxon>
    </lineage>
</organism>
<dbReference type="Proteomes" id="UP000192721">
    <property type="component" value="Unassembled WGS sequence"/>
</dbReference>
<name>A0A1W0D7S7_9NEIS</name>
<dbReference type="PANTHER" id="PTHR21015">
    <property type="entry name" value="UDP-N-ACETYLGLUCOSAMINE--N-ACETYLMURAMYL-(PENTAPEPTIDE) PYROPHOSPHORYL-UNDECAPRENOL N-ACETYLGLUCOSAMINE TRANSFERASE 1"/>
    <property type="match status" value="1"/>
</dbReference>
<dbReference type="Gene3D" id="3.40.50.2000">
    <property type="entry name" value="Glycogen Phosphorylase B"/>
    <property type="match status" value="2"/>
</dbReference>
<reference evidence="2 3" key="1">
    <citation type="submission" date="2017-02" db="EMBL/GenBank/DDBJ databases">
        <title>Chromobacterium haemolyticum H5244.</title>
        <authorList>
            <person name="Gulvik C.A."/>
        </authorList>
    </citation>
    <scope>NUCLEOTIDE SEQUENCE [LARGE SCALE GENOMIC DNA]</scope>
    <source>
        <strain evidence="2 3">H5244</strain>
    </source>
</reference>
<dbReference type="RefSeq" id="WP_081554618.1">
    <property type="nucleotide sequence ID" value="NZ_MUKV01000003.1"/>
</dbReference>
<evidence type="ECO:0000313" key="2">
    <source>
        <dbReference type="EMBL" id="OQS43065.1"/>
    </source>
</evidence>
<feature type="domain" description="Erythromycin biosynthesis protein CIII-like C-terminal" evidence="1">
    <location>
        <begin position="288"/>
        <end position="384"/>
    </location>
</feature>
<accession>A0A1W0D7S7</accession>
<protein>
    <recommendedName>
        <fullName evidence="1">Erythromycin biosynthesis protein CIII-like C-terminal domain-containing protein</fullName>
    </recommendedName>
</protein>
<dbReference type="EMBL" id="MUKV01000003">
    <property type="protein sequence ID" value="OQS43065.1"/>
    <property type="molecule type" value="Genomic_DNA"/>
</dbReference>